<keyword evidence="9" id="KW-1185">Reference proteome</keyword>
<dbReference type="InterPro" id="IPR011263">
    <property type="entry name" value="DNA-dir_RNA_pol_RpoA/D/Rpb3"/>
</dbReference>
<dbReference type="Proteomes" id="UP000054248">
    <property type="component" value="Unassembled WGS sequence"/>
</dbReference>
<dbReference type="AlphaFoldDB" id="A0A0C3L9D9"/>
<dbReference type="NCBIfam" id="NF001988">
    <property type="entry name" value="PRK00783.1"/>
    <property type="match status" value="1"/>
</dbReference>
<dbReference type="InterPro" id="IPR036603">
    <property type="entry name" value="RBP11-like"/>
</dbReference>
<dbReference type="OrthoDB" id="270173at2759"/>
<dbReference type="FunFam" id="2.170.120.12:FF:000003">
    <property type="entry name" value="Dna-directed rna polymerases i and iii subunit"/>
    <property type="match status" value="1"/>
</dbReference>
<dbReference type="InterPro" id="IPR011262">
    <property type="entry name" value="DNA-dir_RNA_pol_insert"/>
</dbReference>
<dbReference type="GO" id="GO:0005736">
    <property type="term" value="C:RNA polymerase I complex"/>
    <property type="evidence" value="ECO:0007669"/>
    <property type="project" value="TreeGrafter"/>
</dbReference>
<proteinExistence type="inferred from homology"/>
<dbReference type="GO" id="GO:0046983">
    <property type="term" value="F:protein dimerization activity"/>
    <property type="evidence" value="ECO:0007669"/>
    <property type="project" value="InterPro"/>
</dbReference>
<evidence type="ECO:0000256" key="2">
    <source>
        <dbReference type="ARBA" id="ARBA00022083"/>
    </source>
</evidence>
<evidence type="ECO:0000256" key="6">
    <source>
        <dbReference type="ARBA" id="ARBA00025804"/>
    </source>
</evidence>
<reference evidence="9" key="2">
    <citation type="submission" date="2015-01" db="EMBL/GenBank/DDBJ databases">
        <title>Evolutionary Origins and Diversification of the Mycorrhizal Mutualists.</title>
        <authorList>
            <consortium name="DOE Joint Genome Institute"/>
            <consortium name="Mycorrhizal Genomics Consortium"/>
            <person name="Kohler A."/>
            <person name="Kuo A."/>
            <person name="Nagy L.G."/>
            <person name="Floudas D."/>
            <person name="Copeland A."/>
            <person name="Barry K.W."/>
            <person name="Cichocki N."/>
            <person name="Veneault-Fourrey C."/>
            <person name="LaButti K."/>
            <person name="Lindquist E.A."/>
            <person name="Lipzen A."/>
            <person name="Lundell T."/>
            <person name="Morin E."/>
            <person name="Murat C."/>
            <person name="Riley R."/>
            <person name="Ohm R."/>
            <person name="Sun H."/>
            <person name="Tunlid A."/>
            <person name="Henrissat B."/>
            <person name="Grigoriev I.V."/>
            <person name="Hibbett D.S."/>
            <person name="Martin F."/>
        </authorList>
    </citation>
    <scope>NUCLEOTIDE SEQUENCE [LARGE SCALE GENOMIC DNA]</scope>
    <source>
        <strain evidence="9">MUT 4182</strain>
    </source>
</reference>
<dbReference type="STRING" id="1051891.A0A0C3L9D9"/>
<keyword evidence="5" id="KW-0539">Nucleus</keyword>
<feature type="domain" description="DNA-directed RNA polymerase RpoA/D/Rpb3-type" evidence="7">
    <location>
        <begin position="62"/>
        <end position="341"/>
    </location>
</feature>
<dbReference type="Gene3D" id="2.170.120.12">
    <property type="entry name" value="DNA-directed RNA polymerase, insert domain"/>
    <property type="match status" value="1"/>
</dbReference>
<dbReference type="SUPFAM" id="SSF55257">
    <property type="entry name" value="RBP11-like subunits of RNA polymerase"/>
    <property type="match status" value="1"/>
</dbReference>
<dbReference type="Pfam" id="PF01000">
    <property type="entry name" value="RNA_pol_A_bac"/>
    <property type="match status" value="1"/>
</dbReference>
<dbReference type="InterPro" id="IPR050518">
    <property type="entry name" value="Rpo3/RPB3_RNA_Pol_subunit"/>
</dbReference>
<dbReference type="GO" id="GO:0006351">
    <property type="term" value="P:DNA-templated transcription"/>
    <property type="evidence" value="ECO:0007669"/>
    <property type="project" value="InterPro"/>
</dbReference>
<evidence type="ECO:0000256" key="4">
    <source>
        <dbReference type="ARBA" id="ARBA00023163"/>
    </source>
</evidence>
<dbReference type="SUPFAM" id="SSF56553">
    <property type="entry name" value="Insert subdomain of RNA polymerase alpha subunit"/>
    <property type="match status" value="1"/>
</dbReference>
<gene>
    <name evidence="8" type="ORF">M407DRAFT_242213</name>
</gene>
<dbReference type="GO" id="GO:0005666">
    <property type="term" value="C:RNA polymerase III complex"/>
    <property type="evidence" value="ECO:0007669"/>
    <property type="project" value="TreeGrafter"/>
</dbReference>
<evidence type="ECO:0000259" key="7">
    <source>
        <dbReference type="SMART" id="SM00662"/>
    </source>
</evidence>
<dbReference type="HOGENOM" id="CLU_038421_0_1_1"/>
<keyword evidence="4" id="KW-0804">Transcription</keyword>
<dbReference type="GO" id="GO:0055029">
    <property type="term" value="C:nuclear DNA-directed RNA polymerase complex"/>
    <property type="evidence" value="ECO:0007669"/>
    <property type="project" value="UniProtKB-ARBA"/>
</dbReference>
<evidence type="ECO:0000256" key="5">
    <source>
        <dbReference type="ARBA" id="ARBA00023242"/>
    </source>
</evidence>
<dbReference type="InterPro" id="IPR036643">
    <property type="entry name" value="RNApol_insert_sf"/>
</dbReference>
<accession>A0A0C3L9D9</accession>
<dbReference type="GO" id="GO:0003899">
    <property type="term" value="F:DNA-directed RNA polymerase activity"/>
    <property type="evidence" value="ECO:0007669"/>
    <property type="project" value="InterPro"/>
</dbReference>
<reference evidence="8 9" key="1">
    <citation type="submission" date="2014-04" db="EMBL/GenBank/DDBJ databases">
        <authorList>
            <consortium name="DOE Joint Genome Institute"/>
            <person name="Kuo A."/>
            <person name="Girlanda M."/>
            <person name="Perotto S."/>
            <person name="Kohler A."/>
            <person name="Nagy L.G."/>
            <person name="Floudas D."/>
            <person name="Copeland A."/>
            <person name="Barry K.W."/>
            <person name="Cichocki N."/>
            <person name="Veneault-Fourrey C."/>
            <person name="LaButti K."/>
            <person name="Lindquist E.A."/>
            <person name="Lipzen A."/>
            <person name="Lundell T."/>
            <person name="Morin E."/>
            <person name="Murat C."/>
            <person name="Sun H."/>
            <person name="Tunlid A."/>
            <person name="Henrissat B."/>
            <person name="Grigoriev I.V."/>
            <person name="Hibbett D.S."/>
            <person name="Martin F."/>
            <person name="Nordberg H.P."/>
            <person name="Cantor M.N."/>
            <person name="Hua S.X."/>
        </authorList>
    </citation>
    <scope>NUCLEOTIDE SEQUENCE [LARGE SCALE GENOMIC DNA]</scope>
    <source>
        <strain evidence="8 9">MUT 4182</strain>
    </source>
</reference>
<dbReference type="InterPro" id="IPR022842">
    <property type="entry name" value="RNAP_Rpo3/Rpb3/RPAC1"/>
</dbReference>
<comment type="subcellular location">
    <subcellularLocation>
        <location evidence="1">Nucleus</location>
    </subcellularLocation>
</comment>
<evidence type="ECO:0000256" key="1">
    <source>
        <dbReference type="ARBA" id="ARBA00004123"/>
    </source>
</evidence>
<protein>
    <recommendedName>
        <fullName evidence="2">DNA-directed RNA polymerases I and III subunit RPAC1</fullName>
    </recommendedName>
</protein>
<keyword evidence="3" id="KW-0240">DNA-directed RNA polymerase</keyword>
<dbReference type="SMART" id="SM00662">
    <property type="entry name" value="RPOLD"/>
    <property type="match status" value="1"/>
</dbReference>
<evidence type="ECO:0000256" key="3">
    <source>
        <dbReference type="ARBA" id="ARBA00022478"/>
    </source>
</evidence>
<comment type="similarity">
    <text evidence="6">Belongs to the archaeal Rpo3/eukaryotic RPB3 RNA polymerase subunit family.</text>
</comment>
<sequence>MTMPNVGDLDDERRHVKLHHEHVSNVSSTEYPGVYPGEDHSWDLQYFKEKLVVQIQRLSGKSIELDIVGVDASIANALRRILMSEVPSIAIENVYVWNNTSVIHDEVFAHRVGLIPMAVDPRLLNMKGSEETPTDRDTIVFKLNVACKHRPKAPRGETDPEKLYINSNVYSRDLVWAPAGDQQTVFAEFPPRPSNDNILLAKLRPGQTLEMELHANKGIGMTHAKWSPVATATYRLLPHIVFRNPIPSHLCEKFRTCFSPGVIEVKDKSDGEKEVVVANPRLESMSREVYRHSEFDGMVELTRIRDFFLFSIESTGAYPPQDLLPESIRIMREKVRTLRRAAEALKQAPNEDEDMEG</sequence>
<dbReference type="InterPro" id="IPR033901">
    <property type="entry name" value="RNAPI/III_AC40"/>
</dbReference>
<dbReference type="Pfam" id="PF01193">
    <property type="entry name" value="RNA_pol_L"/>
    <property type="match status" value="1"/>
</dbReference>
<dbReference type="EMBL" id="KN822972">
    <property type="protein sequence ID" value="KIO30473.1"/>
    <property type="molecule type" value="Genomic_DNA"/>
</dbReference>
<dbReference type="HAMAP" id="MF_00320">
    <property type="entry name" value="RNApol_arch_Rpo3"/>
    <property type="match status" value="1"/>
</dbReference>
<dbReference type="CDD" id="cd07032">
    <property type="entry name" value="RNAP_I_II_AC40"/>
    <property type="match status" value="1"/>
</dbReference>
<dbReference type="PANTHER" id="PTHR11800:SF13">
    <property type="entry name" value="DNA-DIRECTED RNA POLYMERASES I AND III SUBUNIT RPAC1"/>
    <property type="match status" value="1"/>
</dbReference>
<dbReference type="Gene3D" id="3.30.1360.10">
    <property type="entry name" value="RNA polymerase, RBP11-like subunit"/>
    <property type="match status" value="1"/>
</dbReference>
<organism evidence="8 9">
    <name type="scientific">Tulasnella calospora MUT 4182</name>
    <dbReference type="NCBI Taxonomy" id="1051891"/>
    <lineage>
        <taxon>Eukaryota</taxon>
        <taxon>Fungi</taxon>
        <taxon>Dikarya</taxon>
        <taxon>Basidiomycota</taxon>
        <taxon>Agaricomycotina</taxon>
        <taxon>Agaricomycetes</taxon>
        <taxon>Cantharellales</taxon>
        <taxon>Tulasnellaceae</taxon>
        <taxon>Tulasnella</taxon>
    </lineage>
</organism>
<dbReference type="PANTHER" id="PTHR11800">
    <property type="entry name" value="DNA-DIRECTED RNA POLYMERASE"/>
    <property type="match status" value="1"/>
</dbReference>
<name>A0A0C3L9D9_9AGAM</name>
<evidence type="ECO:0000313" key="8">
    <source>
        <dbReference type="EMBL" id="KIO30473.1"/>
    </source>
</evidence>
<evidence type="ECO:0000313" key="9">
    <source>
        <dbReference type="Proteomes" id="UP000054248"/>
    </source>
</evidence>